<dbReference type="Proteomes" id="UP000324800">
    <property type="component" value="Unassembled WGS sequence"/>
</dbReference>
<dbReference type="PROSITE" id="PS50878">
    <property type="entry name" value="RT_POL"/>
    <property type="match status" value="1"/>
</dbReference>
<accession>A0A5J4U6S3</accession>
<dbReference type="InterPro" id="IPR043128">
    <property type="entry name" value="Rev_trsase/Diguanyl_cyclase"/>
</dbReference>
<dbReference type="PANTHER" id="PTHR33050:SF7">
    <property type="entry name" value="RIBONUCLEASE H"/>
    <property type="match status" value="1"/>
</dbReference>
<dbReference type="InterPro" id="IPR043502">
    <property type="entry name" value="DNA/RNA_pol_sf"/>
</dbReference>
<dbReference type="AlphaFoldDB" id="A0A5J4U6S3"/>
<dbReference type="PANTHER" id="PTHR33050">
    <property type="entry name" value="REVERSE TRANSCRIPTASE DOMAIN-CONTAINING PROTEIN"/>
    <property type="match status" value="1"/>
</dbReference>
<evidence type="ECO:0000259" key="1">
    <source>
        <dbReference type="PROSITE" id="PS50878"/>
    </source>
</evidence>
<evidence type="ECO:0000313" key="3">
    <source>
        <dbReference type="Proteomes" id="UP000324800"/>
    </source>
</evidence>
<dbReference type="Gene3D" id="3.10.10.10">
    <property type="entry name" value="HIV Type 1 Reverse Transcriptase, subunit A, domain 1"/>
    <property type="match status" value="1"/>
</dbReference>
<dbReference type="InterPro" id="IPR000477">
    <property type="entry name" value="RT_dom"/>
</dbReference>
<name>A0A5J4U6S3_9EUKA</name>
<dbReference type="Pfam" id="PF00078">
    <property type="entry name" value="RVT_1"/>
    <property type="match status" value="1"/>
</dbReference>
<protein>
    <submittedName>
        <fullName evidence="2">Putative Transposon Ty3-G Gag-Pol polyprotein</fullName>
    </submittedName>
</protein>
<dbReference type="SUPFAM" id="SSF56672">
    <property type="entry name" value="DNA/RNA polymerases"/>
    <property type="match status" value="1"/>
</dbReference>
<reference evidence="2 3" key="1">
    <citation type="submission" date="2019-03" db="EMBL/GenBank/DDBJ databases">
        <title>Single cell metagenomics reveals metabolic interactions within the superorganism composed of flagellate Streblomastix strix and complex community of Bacteroidetes bacteria on its surface.</title>
        <authorList>
            <person name="Treitli S.C."/>
            <person name="Kolisko M."/>
            <person name="Husnik F."/>
            <person name="Keeling P."/>
            <person name="Hampl V."/>
        </authorList>
    </citation>
    <scope>NUCLEOTIDE SEQUENCE [LARGE SCALE GENOMIC DNA]</scope>
    <source>
        <strain evidence="2">ST1C</strain>
    </source>
</reference>
<sequence>MHGLDEVQYLANQMDYATSLVLKSALHHITVSPNSISYLAFNFNNNNYAYKPMPFGIKHSTIFFAEAIESILRQIRVHSQVKILNYCDDILLIHQDKQILKTQIMEIMRTLEQFGWTISTEIWEIGPQYIITFLGWIWNLKEMNIRMSEERKSKMIQALKDWCNTIYKSKNVKIRQLAALIGRLNFLRPLIKEASLYLIELDKAKTQALKTESWDGIMIVNKVVIKELKWWIRIIGGQSTRITDQQNNSMHANDRRITIGLRSDADTRELDRTYTTRLLE</sequence>
<dbReference type="Gene3D" id="3.30.70.270">
    <property type="match status" value="1"/>
</dbReference>
<gene>
    <name evidence="2" type="ORF">EZS28_038883</name>
</gene>
<organism evidence="2 3">
    <name type="scientific">Streblomastix strix</name>
    <dbReference type="NCBI Taxonomy" id="222440"/>
    <lineage>
        <taxon>Eukaryota</taxon>
        <taxon>Metamonada</taxon>
        <taxon>Preaxostyla</taxon>
        <taxon>Oxymonadida</taxon>
        <taxon>Streblomastigidae</taxon>
        <taxon>Streblomastix</taxon>
    </lineage>
</organism>
<feature type="domain" description="Reverse transcriptase" evidence="1">
    <location>
        <begin position="1"/>
        <end position="138"/>
    </location>
</feature>
<dbReference type="EMBL" id="SNRW01020303">
    <property type="protein sequence ID" value="KAA6365591.1"/>
    <property type="molecule type" value="Genomic_DNA"/>
</dbReference>
<evidence type="ECO:0000313" key="2">
    <source>
        <dbReference type="EMBL" id="KAA6365591.1"/>
    </source>
</evidence>
<dbReference type="InterPro" id="IPR052055">
    <property type="entry name" value="Hepadnavirus_pol/RT"/>
</dbReference>
<proteinExistence type="predicted"/>
<comment type="caution">
    <text evidence="2">The sequence shown here is derived from an EMBL/GenBank/DDBJ whole genome shotgun (WGS) entry which is preliminary data.</text>
</comment>